<name>A0AAD3T848_NEPGR</name>
<dbReference type="SUPFAM" id="SSF51126">
    <property type="entry name" value="Pectin lyase-like"/>
    <property type="match status" value="1"/>
</dbReference>
<dbReference type="PANTHER" id="PTHR31683">
    <property type="entry name" value="PECTATE LYASE 18-RELATED"/>
    <property type="match status" value="1"/>
</dbReference>
<dbReference type="AlphaFoldDB" id="A0AAD3T848"/>
<dbReference type="InterPro" id="IPR012334">
    <property type="entry name" value="Pectin_lyas_fold"/>
</dbReference>
<sequence>MRNLNQHHISLLVQKRSLGLKLYLCFVSVDPERDNVEQVNDYVKVGGRNGITYVVTDSSDDGPVNPIPGTLRHAVIQEKPLWIIFKRSDSYVLDKQMQVCFTLLHSFPIDDSHLGYGNNC</sequence>
<keyword evidence="2" id="KW-1185">Reference proteome</keyword>
<gene>
    <name evidence="1" type="ORF">Nepgr_026154</name>
</gene>
<accession>A0AAD3T848</accession>
<dbReference type="GO" id="GO:0030570">
    <property type="term" value="F:pectate lyase activity"/>
    <property type="evidence" value="ECO:0007669"/>
    <property type="project" value="InterPro"/>
</dbReference>
<dbReference type="EMBL" id="BSYO01000027">
    <property type="protein sequence ID" value="GMH24311.1"/>
    <property type="molecule type" value="Genomic_DNA"/>
</dbReference>
<protein>
    <submittedName>
        <fullName evidence="1">Uncharacterized protein</fullName>
    </submittedName>
</protein>
<dbReference type="InterPro" id="IPR045032">
    <property type="entry name" value="PEL"/>
</dbReference>
<proteinExistence type="predicted"/>
<dbReference type="Gene3D" id="2.160.20.10">
    <property type="entry name" value="Single-stranded right-handed beta-helix, Pectin lyase-like"/>
    <property type="match status" value="1"/>
</dbReference>
<comment type="caution">
    <text evidence="1">The sequence shown here is derived from an EMBL/GenBank/DDBJ whole genome shotgun (WGS) entry which is preliminary data.</text>
</comment>
<dbReference type="Proteomes" id="UP001279734">
    <property type="component" value="Unassembled WGS sequence"/>
</dbReference>
<organism evidence="1 2">
    <name type="scientific">Nepenthes gracilis</name>
    <name type="common">Slender pitcher plant</name>
    <dbReference type="NCBI Taxonomy" id="150966"/>
    <lineage>
        <taxon>Eukaryota</taxon>
        <taxon>Viridiplantae</taxon>
        <taxon>Streptophyta</taxon>
        <taxon>Embryophyta</taxon>
        <taxon>Tracheophyta</taxon>
        <taxon>Spermatophyta</taxon>
        <taxon>Magnoliopsida</taxon>
        <taxon>eudicotyledons</taxon>
        <taxon>Gunneridae</taxon>
        <taxon>Pentapetalae</taxon>
        <taxon>Caryophyllales</taxon>
        <taxon>Nepenthaceae</taxon>
        <taxon>Nepenthes</taxon>
    </lineage>
</organism>
<evidence type="ECO:0000313" key="1">
    <source>
        <dbReference type="EMBL" id="GMH24311.1"/>
    </source>
</evidence>
<reference evidence="1" key="1">
    <citation type="submission" date="2023-05" db="EMBL/GenBank/DDBJ databases">
        <title>Nepenthes gracilis genome sequencing.</title>
        <authorList>
            <person name="Fukushima K."/>
        </authorList>
    </citation>
    <scope>NUCLEOTIDE SEQUENCE</scope>
    <source>
        <strain evidence="1">SING2019-196</strain>
    </source>
</reference>
<dbReference type="InterPro" id="IPR011050">
    <property type="entry name" value="Pectin_lyase_fold/virulence"/>
</dbReference>
<evidence type="ECO:0000313" key="2">
    <source>
        <dbReference type="Proteomes" id="UP001279734"/>
    </source>
</evidence>
<dbReference type="PANTHER" id="PTHR31683:SF187">
    <property type="entry name" value="PECTATE LYASE 18-RELATED"/>
    <property type="match status" value="1"/>
</dbReference>